<dbReference type="InterPro" id="IPR053020">
    <property type="entry name" value="Smr_domain_protein"/>
</dbReference>
<keyword evidence="5" id="KW-1185">Reference proteome</keyword>
<dbReference type="SMART" id="SM00463">
    <property type="entry name" value="SMR"/>
    <property type="match status" value="1"/>
</dbReference>
<feature type="compositionally biased region" description="Low complexity" evidence="1">
    <location>
        <begin position="33"/>
        <end position="48"/>
    </location>
</feature>
<dbReference type="InterPro" id="IPR013899">
    <property type="entry name" value="DUF1771"/>
</dbReference>
<protein>
    <recommendedName>
        <fullName evidence="3">Smr domain-containing protein</fullName>
    </recommendedName>
</protein>
<dbReference type="InterPro" id="IPR036063">
    <property type="entry name" value="Smr_dom_sf"/>
</dbReference>
<dbReference type="Pfam" id="PF08590">
    <property type="entry name" value="DUF1771"/>
    <property type="match status" value="1"/>
</dbReference>
<dbReference type="PANTHER" id="PTHR47417:SF1">
    <property type="entry name" value="SMR DOMAIN-CONTAINING PROTEIN YPL199C"/>
    <property type="match status" value="1"/>
</dbReference>
<dbReference type="Gene3D" id="3.30.1370.110">
    <property type="match status" value="1"/>
</dbReference>
<feature type="compositionally biased region" description="Basic and acidic residues" evidence="1">
    <location>
        <begin position="318"/>
        <end position="332"/>
    </location>
</feature>
<feature type="compositionally biased region" description="Pro residues" evidence="1">
    <location>
        <begin position="56"/>
        <end position="76"/>
    </location>
</feature>
<feature type="region of interest" description="Disordered" evidence="1">
    <location>
        <begin position="33"/>
        <end position="194"/>
    </location>
</feature>
<evidence type="ECO:0000256" key="1">
    <source>
        <dbReference type="SAM" id="MobiDB-lite"/>
    </source>
</evidence>
<organism evidence="4 5">
    <name type="scientific">Polyrhizophydium stewartii</name>
    <dbReference type="NCBI Taxonomy" id="2732419"/>
    <lineage>
        <taxon>Eukaryota</taxon>
        <taxon>Fungi</taxon>
        <taxon>Fungi incertae sedis</taxon>
        <taxon>Chytridiomycota</taxon>
        <taxon>Chytridiomycota incertae sedis</taxon>
        <taxon>Chytridiomycetes</taxon>
        <taxon>Rhizophydiales</taxon>
        <taxon>Rhizophydiales incertae sedis</taxon>
        <taxon>Polyrhizophydium</taxon>
    </lineage>
</organism>
<dbReference type="PROSITE" id="PS50828">
    <property type="entry name" value="SMR"/>
    <property type="match status" value="1"/>
</dbReference>
<dbReference type="Proteomes" id="UP001527925">
    <property type="component" value="Unassembled WGS sequence"/>
</dbReference>
<feature type="region of interest" description="Disordered" evidence="1">
    <location>
        <begin position="310"/>
        <end position="332"/>
    </location>
</feature>
<dbReference type="EMBL" id="JADGIZ020000087">
    <property type="protein sequence ID" value="KAL2911806.1"/>
    <property type="molecule type" value="Genomic_DNA"/>
</dbReference>
<keyword evidence="2" id="KW-0732">Signal</keyword>
<accession>A0ABR4MX61</accession>
<evidence type="ECO:0000313" key="4">
    <source>
        <dbReference type="EMBL" id="KAL2911806.1"/>
    </source>
</evidence>
<name>A0ABR4MX61_9FUNG</name>
<feature type="domain" description="Smr" evidence="3">
    <location>
        <begin position="228"/>
        <end position="304"/>
    </location>
</feature>
<proteinExistence type="predicted"/>
<evidence type="ECO:0000256" key="2">
    <source>
        <dbReference type="SAM" id="SignalP"/>
    </source>
</evidence>
<dbReference type="InterPro" id="IPR002625">
    <property type="entry name" value="Smr_dom"/>
</dbReference>
<sequence length="332" mass="35673">MPPAKGAADGDAAQADAGCCVSLLSLVLSTLFGSSSSQPSQPAVVSVGDSVSTQPQPQPQPQQPQAPVYPPQPAPSKPTHQEQPSKPQPSKPQHHEQPSKPQHHEQPGKPQPHPAKPTHEEQPSKPHPSKPHPSKPHSPPPQHGEHHEDDEALVAQAEELRDKARELADKRSAAYDASQDAWNSGDKAGAKELSDKAKKLGAQMEELNEKASQLFYEAKNKGRGLGELDLHGQFVHEAVELADKRIAECRAAEVPELVLIVGKGLHSVGGKAKVKPAIIELLKKHRIDADVGEPNEGCVTVHLDAVKRGRSRGIGEPTEDRESSIVDKCKIQ</sequence>
<feature type="compositionally biased region" description="Basic and acidic residues" evidence="1">
    <location>
        <begin position="158"/>
        <end position="173"/>
    </location>
</feature>
<evidence type="ECO:0000313" key="5">
    <source>
        <dbReference type="Proteomes" id="UP001527925"/>
    </source>
</evidence>
<dbReference type="PANTHER" id="PTHR47417">
    <property type="entry name" value="SMR DOMAIN-CONTAINING PROTEIN YPL199C"/>
    <property type="match status" value="1"/>
</dbReference>
<gene>
    <name evidence="4" type="ORF">HK105_208739</name>
</gene>
<reference evidence="4 5" key="1">
    <citation type="submission" date="2023-09" db="EMBL/GenBank/DDBJ databases">
        <title>Pangenome analysis of Batrachochytrium dendrobatidis and related Chytrids.</title>
        <authorList>
            <person name="Yacoub M.N."/>
            <person name="Stajich J.E."/>
            <person name="James T.Y."/>
        </authorList>
    </citation>
    <scope>NUCLEOTIDE SEQUENCE [LARGE SCALE GENOMIC DNA]</scope>
    <source>
        <strain evidence="4 5">JEL0888</strain>
    </source>
</reference>
<dbReference type="Pfam" id="PF01713">
    <property type="entry name" value="Smr"/>
    <property type="match status" value="1"/>
</dbReference>
<feature type="signal peptide" evidence="2">
    <location>
        <begin position="1"/>
        <end position="37"/>
    </location>
</feature>
<dbReference type="SUPFAM" id="SSF160443">
    <property type="entry name" value="SMR domain-like"/>
    <property type="match status" value="1"/>
</dbReference>
<feature type="compositionally biased region" description="Basic and acidic residues" evidence="1">
    <location>
        <begin position="93"/>
        <end position="107"/>
    </location>
</feature>
<feature type="chain" id="PRO_5047326171" description="Smr domain-containing protein" evidence="2">
    <location>
        <begin position="38"/>
        <end position="332"/>
    </location>
</feature>
<evidence type="ECO:0000259" key="3">
    <source>
        <dbReference type="PROSITE" id="PS50828"/>
    </source>
</evidence>
<comment type="caution">
    <text evidence="4">The sequence shown here is derived from an EMBL/GenBank/DDBJ whole genome shotgun (WGS) entry which is preliminary data.</text>
</comment>
<dbReference type="SMART" id="SM01162">
    <property type="entry name" value="DUF1771"/>
    <property type="match status" value="1"/>
</dbReference>